<gene>
    <name evidence="1" type="ORF">N658DRAFT_243350</name>
</gene>
<reference evidence="1" key="1">
    <citation type="journal article" date="2023" name="Mol. Phylogenet. Evol.">
        <title>Genome-scale phylogeny and comparative genomics of the fungal order Sordariales.</title>
        <authorList>
            <person name="Hensen N."/>
            <person name="Bonometti L."/>
            <person name="Westerberg I."/>
            <person name="Brannstrom I.O."/>
            <person name="Guillou S."/>
            <person name="Cros-Aarteil S."/>
            <person name="Calhoun S."/>
            <person name="Haridas S."/>
            <person name="Kuo A."/>
            <person name="Mondo S."/>
            <person name="Pangilinan J."/>
            <person name="Riley R."/>
            <person name="LaButti K."/>
            <person name="Andreopoulos B."/>
            <person name="Lipzen A."/>
            <person name="Chen C."/>
            <person name="Yan M."/>
            <person name="Daum C."/>
            <person name="Ng V."/>
            <person name="Clum A."/>
            <person name="Steindorff A."/>
            <person name="Ohm R.A."/>
            <person name="Martin F."/>
            <person name="Silar P."/>
            <person name="Natvig D.O."/>
            <person name="Lalanne C."/>
            <person name="Gautier V."/>
            <person name="Ament-Velasquez S.L."/>
            <person name="Kruys A."/>
            <person name="Hutchinson M.I."/>
            <person name="Powell A.J."/>
            <person name="Barry K."/>
            <person name="Miller A.N."/>
            <person name="Grigoriev I.V."/>
            <person name="Debuchy R."/>
            <person name="Gladieux P."/>
            <person name="Hiltunen Thoren M."/>
            <person name="Johannesson H."/>
        </authorList>
    </citation>
    <scope>NUCLEOTIDE SEQUENCE</scope>
    <source>
        <strain evidence="1">CBS 757.83</strain>
    </source>
</reference>
<evidence type="ECO:0000313" key="2">
    <source>
        <dbReference type="Proteomes" id="UP001305647"/>
    </source>
</evidence>
<keyword evidence="2" id="KW-1185">Reference proteome</keyword>
<name>A0AAN6Q5T8_9PEZI</name>
<dbReference type="Proteomes" id="UP001305647">
    <property type="component" value="Unassembled WGS sequence"/>
</dbReference>
<dbReference type="EMBL" id="MU863627">
    <property type="protein sequence ID" value="KAK4104115.1"/>
    <property type="molecule type" value="Genomic_DNA"/>
</dbReference>
<proteinExistence type="predicted"/>
<dbReference type="AlphaFoldDB" id="A0AAN6Q5T8"/>
<sequence length="97" mass="11064">MPPFCVPPFYLPTPYLFQRLSLYPSMPEVMPPFCIPPLVCPFLNARSHFLMLYLYTNPIHQIHTALSPNSISFPPRVPTDLYLKPCSCGSDSDLKMC</sequence>
<reference evidence="1" key="2">
    <citation type="submission" date="2023-05" db="EMBL/GenBank/DDBJ databases">
        <authorList>
            <consortium name="Lawrence Berkeley National Laboratory"/>
            <person name="Steindorff A."/>
            <person name="Hensen N."/>
            <person name="Bonometti L."/>
            <person name="Westerberg I."/>
            <person name="Brannstrom I.O."/>
            <person name="Guillou S."/>
            <person name="Cros-Aarteil S."/>
            <person name="Calhoun S."/>
            <person name="Haridas S."/>
            <person name="Kuo A."/>
            <person name="Mondo S."/>
            <person name="Pangilinan J."/>
            <person name="Riley R."/>
            <person name="Labutti K."/>
            <person name="Andreopoulos B."/>
            <person name="Lipzen A."/>
            <person name="Chen C."/>
            <person name="Yanf M."/>
            <person name="Daum C."/>
            <person name="Ng V."/>
            <person name="Clum A."/>
            <person name="Ohm R."/>
            <person name="Martin F."/>
            <person name="Silar P."/>
            <person name="Natvig D."/>
            <person name="Lalanne C."/>
            <person name="Gautier V."/>
            <person name="Ament-Velasquez S.L."/>
            <person name="Kruys A."/>
            <person name="Hutchinson M.I."/>
            <person name="Powell A.J."/>
            <person name="Barry K."/>
            <person name="Miller A.N."/>
            <person name="Grigoriev I.V."/>
            <person name="Debuchy R."/>
            <person name="Gladieux P."/>
            <person name="Thoren M.H."/>
            <person name="Johannesson H."/>
        </authorList>
    </citation>
    <scope>NUCLEOTIDE SEQUENCE</scope>
    <source>
        <strain evidence="1">CBS 757.83</strain>
    </source>
</reference>
<organism evidence="1 2">
    <name type="scientific">Parathielavia hyrcaniae</name>
    <dbReference type="NCBI Taxonomy" id="113614"/>
    <lineage>
        <taxon>Eukaryota</taxon>
        <taxon>Fungi</taxon>
        <taxon>Dikarya</taxon>
        <taxon>Ascomycota</taxon>
        <taxon>Pezizomycotina</taxon>
        <taxon>Sordariomycetes</taxon>
        <taxon>Sordariomycetidae</taxon>
        <taxon>Sordariales</taxon>
        <taxon>Chaetomiaceae</taxon>
        <taxon>Parathielavia</taxon>
    </lineage>
</organism>
<comment type="caution">
    <text evidence="1">The sequence shown here is derived from an EMBL/GenBank/DDBJ whole genome shotgun (WGS) entry which is preliminary data.</text>
</comment>
<accession>A0AAN6Q5T8</accession>
<protein>
    <submittedName>
        <fullName evidence="1">Uncharacterized protein</fullName>
    </submittedName>
</protein>
<evidence type="ECO:0000313" key="1">
    <source>
        <dbReference type="EMBL" id="KAK4104115.1"/>
    </source>
</evidence>